<name>B8IK75_METNO</name>
<reference evidence="1 2" key="1">
    <citation type="submission" date="2009-01" db="EMBL/GenBank/DDBJ databases">
        <title>Complete sequence of chromosome of Methylobacterium nodulans ORS 2060.</title>
        <authorList>
            <consortium name="US DOE Joint Genome Institute"/>
            <person name="Lucas S."/>
            <person name="Copeland A."/>
            <person name="Lapidus A."/>
            <person name="Glavina del Rio T."/>
            <person name="Dalin E."/>
            <person name="Tice H."/>
            <person name="Bruce D."/>
            <person name="Goodwin L."/>
            <person name="Pitluck S."/>
            <person name="Sims D."/>
            <person name="Brettin T."/>
            <person name="Detter J.C."/>
            <person name="Han C."/>
            <person name="Larimer F."/>
            <person name="Land M."/>
            <person name="Hauser L."/>
            <person name="Kyrpides N."/>
            <person name="Ivanova N."/>
            <person name="Marx C.J."/>
            <person name="Richardson P."/>
        </authorList>
    </citation>
    <scope>NUCLEOTIDE SEQUENCE [LARGE SCALE GENOMIC DNA]</scope>
    <source>
        <strain evidence="2">LMG 21967 / CNCM I-2342 / ORS 2060</strain>
    </source>
</reference>
<evidence type="ECO:0000313" key="1">
    <source>
        <dbReference type="EMBL" id="ACL61860.1"/>
    </source>
</evidence>
<evidence type="ECO:0000313" key="2">
    <source>
        <dbReference type="Proteomes" id="UP000008207"/>
    </source>
</evidence>
<dbReference type="KEGG" id="mno:Mnod_7120"/>
<proteinExistence type="predicted"/>
<dbReference type="AlphaFoldDB" id="B8IK75"/>
<gene>
    <name evidence="1" type="ordered locus">Mnod_7120</name>
</gene>
<keyword evidence="2" id="KW-1185">Reference proteome</keyword>
<accession>B8IK75</accession>
<dbReference type="Proteomes" id="UP000008207">
    <property type="component" value="Chromosome"/>
</dbReference>
<organism evidence="1 2">
    <name type="scientific">Methylobacterium nodulans (strain LMG 21967 / CNCM I-2342 / ORS 2060)</name>
    <dbReference type="NCBI Taxonomy" id="460265"/>
    <lineage>
        <taxon>Bacteria</taxon>
        <taxon>Pseudomonadati</taxon>
        <taxon>Pseudomonadota</taxon>
        <taxon>Alphaproteobacteria</taxon>
        <taxon>Hyphomicrobiales</taxon>
        <taxon>Methylobacteriaceae</taxon>
        <taxon>Methylobacterium</taxon>
    </lineage>
</organism>
<protein>
    <submittedName>
        <fullName evidence="1">Uncharacterized protein</fullName>
    </submittedName>
</protein>
<dbReference type="HOGENOM" id="CLU_3272674_0_0_5"/>
<dbReference type="EMBL" id="CP001349">
    <property type="protein sequence ID" value="ACL61860.1"/>
    <property type="molecule type" value="Genomic_DNA"/>
</dbReference>
<sequence length="41" mass="4476">MSGQACFEAACAVFDRQRLSMEERGGFHALRLMSAHATMSA</sequence>